<dbReference type="VEuPathDB" id="ToxoDB:TGMAS_361610"/>
<reference evidence="1 2" key="1">
    <citation type="submission" date="2014-04" db="EMBL/GenBank/DDBJ databases">
        <authorList>
            <person name="Sibley D."/>
            <person name="Venepally P."/>
            <person name="Karamycheva S."/>
            <person name="Hadjithomas M."/>
            <person name="Khan A."/>
            <person name="Brunk B."/>
            <person name="Roos D."/>
            <person name="Caler E."/>
            <person name="Lorenzi H."/>
        </authorList>
    </citation>
    <scope>NUCLEOTIDE SEQUENCE [LARGE SCALE GENOMIC DNA]</scope>
    <source>
        <strain evidence="1 2">MAS</strain>
    </source>
</reference>
<organism evidence="1 2">
    <name type="scientific">Toxoplasma gondii MAS</name>
    <dbReference type="NCBI Taxonomy" id="943118"/>
    <lineage>
        <taxon>Eukaryota</taxon>
        <taxon>Sar</taxon>
        <taxon>Alveolata</taxon>
        <taxon>Apicomplexa</taxon>
        <taxon>Conoidasida</taxon>
        <taxon>Coccidia</taxon>
        <taxon>Eucoccidiorida</taxon>
        <taxon>Eimeriorina</taxon>
        <taxon>Sarcocystidae</taxon>
        <taxon>Toxoplasma</taxon>
    </lineage>
</organism>
<evidence type="ECO:0000313" key="2">
    <source>
        <dbReference type="Proteomes" id="UP000028821"/>
    </source>
</evidence>
<dbReference type="EMBL" id="AEXC02002791">
    <property type="protein sequence ID" value="KFH02421.1"/>
    <property type="molecule type" value="Genomic_DNA"/>
</dbReference>
<protein>
    <submittedName>
        <fullName evidence="1">Uncharacterized protein</fullName>
    </submittedName>
</protein>
<comment type="caution">
    <text evidence="1">The sequence shown here is derived from an EMBL/GenBank/DDBJ whole genome shotgun (WGS) entry which is preliminary data.</text>
</comment>
<accession>A0A086PPY9</accession>
<name>A0A086PPY9_TOXGO</name>
<proteinExistence type="predicted"/>
<sequence length="153" mass="16826">MHLRVTSSRDALQFELRLNMNSAARGAVRSGEISCVFQTLRRFAFSREEGTPSRSGKGASRCVSRLKPAMPGCCFSVSSLPLCVCLLSAWSANGTVGTGRLCVQLQLLLRWKIGISAPALCRRDHRPSALLSSSGNQNRLRFVHGYRDSLTRQ</sequence>
<gene>
    <name evidence="1" type="ORF">TGMAS_361610</name>
</gene>
<evidence type="ECO:0000313" key="1">
    <source>
        <dbReference type="EMBL" id="KFH02421.1"/>
    </source>
</evidence>
<dbReference type="Proteomes" id="UP000028821">
    <property type="component" value="Unassembled WGS sequence"/>
</dbReference>
<dbReference type="AlphaFoldDB" id="A0A086PPY9"/>